<dbReference type="Pfam" id="PF09850">
    <property type="entry name" value="DotU"/>
    <property type="match status" value="1"/>
</dbReference>
<keyword evidence="2" id="KW-0472">Membrane</keyword>
<keyword evidence="2" id="KW-0812">Transmembrane</keyword>
<dbReference type="NCBIfam" id="TIGR03349">
    <property type="entry name" value="IV_VI_DotU"/>
    <property type="match status" value="1"/>
</dbReference>
<reference evidence="4" key="1">
    <citation type="submission" date="2020-06" db="EMBL/GenBank/DDBJ databases">
        <title>Whole Genome Sequence of Bradyrhizobium sp. Strain 1S1.</title>
        <authorList>
            <person name="Bromfield E.S.P."/>
            <person name="Cloutier S."/>
        </authorList>
    </citation>
    <scope>NUCLEOTIDE SEQUENCE [LARGE SCALE GENOMIC DNA]</scope>
    <source>
        <strain evidence="4">1S1</strain>
    </source>
</reference>
<feature type="region of interest" description="Disordered" evidence="1">
    <location>
        <begin position="1"/>
        <end position="53"/>
    </location>
</feature>
<dbReference type="RefSeq" id="WP_166217395.1">
    <property type="nucleotide sequence ID" value="NZ_CP088284.1"/>
</dbReference>
<dbReference type="AlphaFoldDB" id="A0A973WB53"/>
<sequence>MTGAKNMNEPTVIGRRPVGPTRNTQRAQSPACVPPNLAAPTGTYTPSPVSESDEVGAANHTEIIVQSLFEPKAVEDVLVAAATPLLLVVAQLRVVNNADIGALRRGIVEQVRRFEERAANDQADGGDVRAGRYVMCALLDEAVMTTRWGSESAWSDNSLLNQFHNETWGGEKVFQILERVQAKPAKYLALLKLINICLLLGFEGKYRVVDGGRDQLEDLRSDVQRLLREHTSAPPAALSGQWRGIRVRTGVRRYVPLWIIFAAATIMALIGYSFFHWRLSGELVPVEQQLSVIGHSGPH</sequence>
<evidence type="ECO:0000259" key="3">
    <source>
        <dbReference type="Pfam" id="PF09850"/>
    </source>
</evidence>
<organism evidence="4">
    <name type="scientific">Bradyrhizobium septentrionale</name>
    <dbReference type="NCBI Taxonomy" id="1404411"/>
    <lineage>
        <taxon>Bacteria</taxon>
        <taxon>Pseudomonadati</taxon>
        <taxon>Pseudomonadota</taxon>
        <taxon>Alphaproteobacteria</taxon>
        <taxon>Hyphomicrobiales</taxon>
        <taxon>Nitrobacteraceae</taxon>
        <taxon>Bradyrhizobium</taxon>
    </lineage>
</organism>
<comment type="caution">
    <text evidence="4">The sequence shown here is derived from an EMBL/GenBank/DDBJ whole genome shotgun (WGS) entry which is preliminary data.</text>
</comment>
<gene>
    <name evidence="4" type="ORF">HAP48_048640</name>
</gene>
<dbReference type="Gene3D" id="1.25.40.590">
    <property type="entry name" value="Type IV / VI secretion system, DotU"/>
    <property type="match status" value="1"/>
</dbReference>
<dbReference type="PANTHER" id="PTHR38033">
    <property type="entry name" value="MEMBRANE PROTEIN-RELATED"/>
    <property type="match status" value="1"/>
</dbReference>
<feature type="transmembrane region" description="Helical" evidence="2">
    <location>
        <begin position="255"/>
        <end position="275"/>
    </location>
</feature>
<evidence type="ECO:0000313" key="4">
    <source>
        <dbReference type="EMBL" id="NVI50510.1"/>
    </source>
</evidence>
<name>A0A973WB53_9BRAD</name>
<keyword evidence="2" id="KW-1133">Transmembrane helix</keyword>
<feature type="domain" description="Type IV / VI secretion system DotU" evidence="3">
    <location>
        <begin position="78"/>
        <end position="277"/>
    </location>
</feature>
<dbReference type="EMBL" id="JAAOLE020000002">
    <property type="protein sequence ID" value="NVI50510.1"/>
    <property type="molecule type" value="Genomic_DNA"/>
</dbReference>
<protein>
    <submittedName>
        <fullName evidence="4">DotU family type IV/VI secretion system protein</fullName>
    </submittedName>
</protein>
<proteinExistence type="predicted"/>
<dbReference type="InterPro" id="IPR017732">
    <property type="entry name" value="T4/T6SS_DotU"/>
</dbReference>
<evidence type="ECO:0000256" key="2">
    <source>
        <dbReference type="SAM" id="Phobius"/>
    </source>
</evidence>
<accession>A0A973WB53</accession>
<dbReference type="NCBIfam" id="NF038228">
    <property type="entry name" value="IcmH_DotU_IVB"/>
    <property type="match status" value="1"/>
</dbReference>
<dbReference type="PANTHER" id="PTHR38033:SF1">
    <property type="entry name" value="DOTU FAMILY TYPE IV_VI SECRETION SYSTEM PROTEIN"/>
    <property type="match status" value="1"/>
</dbReference>
<evidence type="ECO:0000256" key="1">
    <source>
        <dbReference type="SAM" id="MobiDB-lite"/>
    </source>
</evidence>
<dbReference type="InterPro" id="IPR038522">
    <property type="entry name" value="T4/T6SS_DotU_sf"/>
</dbReference>